<evidence type="ECO:0000313" key="9">
    <source>
        <dbReference type="EMBL" id="KAG9508549.1"/>
    </source>
</evidence>
<keyword evidence="5" id="KW-0833">Ubl conjugation pathway</keyword>
<dbReference type="Proteomes" id="UP000825002">
    <property type="component" value="Unassembled WGS sequence"/>
</dbReference>
<dbReference type="PANTHER" id="PTHR12936:SF0">
    <property type="entry name" value="ANAPHASE-PROMOTING COMPLEX SUBUNIT 10"/>
    <property type="match status" value="1"/>
</dbReference>
<comment type="similarity">
    <text evidence="1">Belongs to the APC10 family.</text>
</comment>
<dbReference type="InterPro" id="IPR008979">
    <property type="entry name" value="Galactose-bd-like_sf"/>
</dbReference>
<evidence type="ECO:0000256" key="3">
    <source>
        <dbReference type="ARBA" id="ARBA00022618"/>
    </source>
</evidence>
<dbReference type="PANTHER" id="PTHR12936">
    <property type="entry name" value="ANAPHASE-PROMOTING COMPLEX 10"/>
    <property type="match status" value="1"/>
</dbReference>
<organism evidence="9 10">
    <name type="scientific">Fragariocoptes setiger</name>
    <dbReference type="NCBI Taxonomy" id="1670756"/>
    <lineage>
        <taxon>Eukaryota</taxon>
        <taxon>Metazoa</taxon>
        <taxon>Ecdysozoa</taxon>
        <taxon>Arthropoda</taxon>
        <taxon>Chelicerata</taxon>
        <taxon>Arachnida</taxon>
        <taxon>Acari</taxon>
        <taxon>Acariformes</taxon>
        <taxon>Trombidiformes</taxon>
        <taxon>Prostigmata</taxon>
        <taxon>Eupodina</taxon>
        <taxon>Eriophyoidea</taxon>
        <taxon>Phytoptidae</taxon>
        <taxon>Fragariocoptes</taxon>
    </lineage>
</organism>
<keyword evidence="4" id="KW-0498">Mitosis</keyword>
<evidence type="ECO:0000256" key="2">
    <source>
        <dbReference type="ARBA" id="ARBA00013927"/>
    </source>
</evidence>
<comment type="caution">
    <text evidence="9">The sequence shown here is derived from an EMBL/GenBank/DDBJ whole genome shotgun (WGS) entry which is preliminary data.</text>
</comment>
<keyword evidence="3" id="KW-0132">Cell division</keyword>
<dbReference type="InterPro" id="IPR004939">
    <property type="entry name" value="APC_su10/DOC_dom"/>
</dbReference>
<evidence type="ECO:0000313" key="10">
    <source>
        <dbReference type="Proteomes" id="UP000825002"/>
    </source>
</evidence>
<dbReference type="EMBL" id="JAIFTH010001399">
    <property type="protein sequence ID" value="KAG9508549.1"/>
    <property type="molecule type" value="Genomic_DNA"/>
</dbReference>
<evidence type="ECO:0000256" key="7">
    <source>
        <dbReference type="SAM" id="MobiDB-lite"/>
    </source>
</evidence>
<dbReference type="SMART" id="SM01337">
    <property type="entry name" value="APC10"/>
    <property type="match status" value="1"/>
</dbReference>
<evidence type="ECO:0000256" key="4">
    <source>
        <dbReference type="ARBA" id="ARBA00022776"/>
    </source>
</evidence>
<gene>
    <name evidence="9" type="primary">ANAPC10</name>
    <name evidence="9" type="ORF">GZH46_02950</name>
</gene>
<evidence type="ECO:0000256" key="6">
    <source>
        <dbReference type="ARBA" id="ARBA00023306"/>
    </source>
</evidence>
<protein>
    <recommendedName>
        <fullName evidence="2">Anaphase-promoting complex subunit 10</fullName>
    </recommendedName>
</protein>
<keyword evidence="6" id="KW-0131">Cell cycle</keyword>
<feature type="non-terminal residue" evidence="9">
    <location>
        <position position="1"/>
    </location>
</feature>
<dbReference type="Gene3D" id="2.60.120.260">
    <property type="entry name" value="Galactose-binding domain-like"/>
    <property type="match status" value="1"/>
</dbReference>
<dbReference type="Pfam" id="PF03256">
    <property type="entry name" value="ANAPC10"/>
    <property type="match status" value="1"/>
</dbReference>
<accession>A0ABQ7S551</accession>
<dbReference type="PROSITE" id="PS51284">
    <property type="entry name" value="DOC"/>
    <property type="match status" value="1"/>
</dbReference>
<feature type="domain" description="DOC" evidence="8">
    <location>
        <begin position="16"/>
        <end position="190"/>
    </location>
</feature>
<dbReference type="InterPro" id="IPR016901">
    <property type="entry name" value="APC10/Doc1"/>
</dbReference>
<reference evidence="9 10" key="1">
    <citation type="submission" date="2020-10" db="EMBL/GenBank/DDBJ databases">
        <authorList>
            <person name="Klimov P.B."/>
            <person name="Dyachkov S.M."/>
            <person name="Chetverikov P.E."/>
        </authorList>
    </citation>
    <scope>NUCLEOTIDE SEQUENCE [LARGE SCALE GENOMIC DNA]</scope>
    <source>
        <strain evidence="9">BMOC 18-1129-001#AD2665</strain>
        <tissue evidence="9">Entire mites</tissue>
    </source>
</reference>
<dbReference type="SUPFAM" id="SSF49785">
    <property type="entry name" value="Galactose-binding domain-like"/>
    <property type="match status" value="1"/>
</dbReference>
<feature type="region of interest" description="Disordered" evidence="7">
    <location>
        <begin position="1"/>
        <end position="20"/>
    </location>
</feature>
<dbReference type="PIRSF" id="PIRSF028841">
    <property type="entry name" value="APC10_sub"/>
    <property type="match status" value="1"/>
</dbReference>
<name>A0ABQ7S551_9ACAR</name>
<evidence type="ECO:0000259" key="8">
    <source>
        <dbReference type="PROSITE" id="PS51284"/>
    </source>
</evidence>
<evidence type="ECO:0000256" key="1">
    <source>
        <dbReference type="ARBA" id="ARBA00006762"/>
    </source>
</evidence>
<proteinExistence type="inferred from homology"/>
<evidence type="ECO:0000256" key="5">
    <source>
        <dbReference type="ARBA" id="ARBA00022786"/>
    </source>
</evidence>
<sequence>MSDSPNNGSGNGGNVNNKTHSAQPQLGLIQQEQQGLVHEVGSHAVWTLSSCKHGCGVDQLRDNNLDTYWQSDGGQPHLVNILFSRKTTIQAVCIYLDFKLDESYTPRQISLRAGNHFQDLEEIEKIELEQPSGWITIDAKVRAFHIQLAVLSNHQGGRDTHLRQVKVYSPVSETMPNFSTISLAQHLTLR</sequence>
<dbReference type="CDD" id="cd08366">
    <property type="entry name" value="APC10"/>
    <property type="match status" value="1"/>
</dbReference>
<keyword evidence="10" id="KW-1185">Reference proteome</keyword>